<feature type="non-terminal residue" evidence="2">
    <location>
        <position position="145"/>
    </location>
</feature>
<feature type="non-terminal residue" evidence="2">
    <location>
        <position position="1"/>
    </location>
</feature>
<dbReference type="Gene3D" id="3.30.70.270">
    <property type="match status" value="1"/>
</dbReference>
<reference evidence="2 3" key="1">
    <citation type="submission" date="2024-05" db="EMBL/GenBank/DDBJ databases">
        <title>Genome sequencing and assembly of Indian major carp, Cirrhinus mrigala (Hamilton, 1822).</title>
        <authorList>
            <person name="Mohindra V."/>
            <person name="Chowdhury L.M."/>
            <person name="Lal K."/>
            <person name="Jena J.K."/>
        </authorList>
    </citation>
    <scope>NUCLEOTIDE SEQUENCE [LARGE SCALE GENOMIC DNA]</scope>
    <source>
        <strain evidence="2">CM1030</strain>
        <tissue evidence="2">Blood</tissue>
    </source>
</reference>
<accession>A0ABD0S2L3</accession>
<protein>
    <submittedName>
        <fullName evidence="2">Uncharacterized protein</fullName>
    </submittedName>
</protein>
<dbReference type="PANTHER" id="PTHR15503:SF36">
    <property type="entry name" value="RETROTRANSPOSON GAG-LIKE PROTEIN 5"/>
    <property type="match status" value="1"/>
</dbReference>
<organism evidence="2 3">
    <name type="scientific">Cirrhinus mrigala</name>
    <name type="common">Mrigala</name>
    <dbReference type="NCBI Taxonomy" id="683832"/>
    <lineage>
        <taxon>Eukaryota</taxon>
        <taxon>Metazoa</taxon>
        <taxon>Chordata</taxon>
        <taxon>Craniata</taxon>
        <taxon>Vertebrata</taxon>
        <taxon>Euteleostomi</taxon>
        <taxon>Actinopterygii</taxon>
        <taxon>Neopterygii</taxon>
        <taxon>Teleostei</taxon>
        <taxon>Ostariophysi</taxon>
        <taxon>Cypriniformes</taxon>
        <taxon>Cyprinidae</taxon>
        <taxon>Labeoninae</taxon>
        <taxon>Labeonini</taxon>
        <taxon>Cirrhinus</taxon>
    </lineage>
</organism>
<feature type="region of interest" description="Disordered" evidence="1">
    <location>
        <begin position="38"/>
        <end position="58"/>
    </location>
</feature>
<dbReference type="AlphaFoldDB" id="A0ABD0S2L3"/>
<dbReference type="SUPFAM" id="SSF56672">
    <property type="entry name" value="DNA/RNA polymerases"/>
    <property type="match status" value="1"/>
</dbReference>
<dbReference type="PANTHER" id="PTHR15503">
    <property type="entry name" value="LDOC1 RELATED"/>
    <property type="match status" value="1"/>
</dbReference>
<dbReference type="EMBL" id="JAMKFB020000001">
    <property type="protein sequence ID" value="KAL0203720.1"/>
    <property type="molecule type" value="Genomic_DNA"/>
</dbReference>
<dbReference type="InterPro" id="IPR032567">
    <property type="entry name" value="RTL1-rel"/>
</dbReference>
<dbReference type="Gene3D" id="3.10.10.10">
    <property type="entry name" value="HIV Type 1 Reverse Transcriptase, subunit A, domain 1"/>
    <property type="match status" value="1"/>
</dbReference>
<keyword evidence="3" id="KW-1185">Reference proteome</keyword>
<proteinExistence type="predicted"/>
<name>A0ABD0S2L3_CIRMR</name>
<evidence type="ECO:0000256" key="1">
    <source>
        <dbReference type="SAM" id="MobiDB-lite"/>
    </source>
</evidence>
<evidence type="ECO:0000313" key="3">
    <source>
        <dbReference type="Proteomes" id="UP001529510"/>
    </source>
</evidence>
<dbReference type="Proteomes" id="UP001529510">
    <property type="component" value="Unassembled WGS sequence"/>
</dbReference>
<gene>
    <name evidence="2" type="ORF">M9458_001738</name>
</gene>
<dbReference type="InterPro" id="IPR043502">
    <property type="entry name" value="DNA/RNA_pol_sf"/>
</dbReference>
<evidence type="ECO:0000313" key="2">
    <source>
        <dbReference type="EMBL" id="KAL0203720.1"/>
    </source>
</evidence>
<dbReference type="InterPro" id="IPR043128">
    <property type="entry name" value="Rev_trsase/Diguanyl_cyclase"/>
</dbReference>
<sequence>PATSSAGVNIVTPNASSTYLTLNQFHPEPSFTPEIPAEYTASHPSTTSSAMGFPAPQGALSIPERQAMEEYIAEALSQGFIQPSTSPAASSFFVGKKNGGLHPRIDYRQLHSQIKQQPYLLPLVPAALEELCGAQVFTKLDLRSA</sequence>
<comment type="caution">
    <text evidence="2">The sequence shown here is derived from an EMBL/GenBank/DDBJ whole genome shotgun (WGS) entry which is preliminary data.</text>
</comment>